<dbReference type="PANTHER" id="PTHR48200">
    <property type="entry name" value="PROTEIN, PUTATIVE-RELATED"/>
    <property type="match status" value="1"/>
</dbReference>
<accession>A0A7J8W804</accession>
<evidence type="ECO:0000313" key="1">
    <source>
        <dbReference type="EMBL" id="MBA0671195.1"/>
    </source>
</evidence>
<dbReference type="EMBL" id="JABFAB010239873">
    <property type="protein sequence ID" value="MBA0671195.1"/>
    <property type="molecule type" value="Genomic_DNA"/>
</dbReference>
<dbReference type="AlphaFoldDB" id="A0A7J8W804"/>
<feature type="non-terminal residue" evidence="1">
    <location>
        <position position="1"/>
    </location>
</feature>
<dbReference type="Proteomes" id="UP000593573">
    <property type="component" value="Unassembled WGS sequence"/>
</dbReference>
<evidence type="ECO:0000313" key="2">
    <source>
        <dbReference type="Proteomes" id="UP000593573"/>
    </source>
</evidence>
<protein>
    <submittedName>
        <fullName evidence="1">Uncharacterized protein</fullName>
    </submittedName>
</protein>
<dbReference type="OrthoDB" id="997968at2759"/>
<organism evidence="1 2">
    <name type="scientific">Gossypium klotzschianum</name>
    <dbReference type="NCBI Taxonomy" id="34286"/>
    <lineage>
        <taxon>Eukaryota</taxon>
        <taxon>Viridiplantae</taxon>
        <taxon>Streptophyta</taxon>
        <taxon>Embryophyta</taxon>
        <taxon>Tracheophyta</taxon>
        <taxon>Spermatophyta</taxon>
        <taxon>Magnoliopsida</taxon>
        <taxon>eudicotyledons</taxon>
        <taxon>Gunneridae</taxon>
        <taxon>Pentapetalae</taxon>
        <taxon>rosids</taxon>
        <taxon>malvids</taxon>
        <taxon>Malvales</taxon>
        <taxon>Malvaceae</taxon>
        <taxon>Malvoideae</taxon>
        <taxon>Gossypium</taxon>
    </lineage>
</organism>
<sequence length="97" mass="11549">MNITRMIFSESYSPLKEIATTPMRDDISEEKWLAIFQNLHEEDIEWRAPWLLPTVGHAPLMVLRQYRSRQFIPATQGLVEFEFSYKDNGYKKNIQEI</sequence>
<proteinExistence type="predicted"/>
<reference evidence="1 2" key="1">
    <citation type="journal article" date="2019" name="Genome Biol. Evol.">
        <title>Insights into the evolution of the New World diploid cottons (Gossypium, subgenus Houzingenia) based on genome sequencing.</title>
        <authorList>
            <person name="Grover C.E."/>
            <person name="Arick M.A. 2nd"/>
            <person name="Thrash A."/>
            <person name="Conover J.L."/>
            <person name="Sanders W.S."/>
            <person name="Peterson D.G."/>
            <person name="Frelichowski J.E."/>
            <person name="Scheffler J.A."/>
            <person name="Scheffler B.E."/>
            <person name="Wendel J.F."/>
        </authorList>
    </citation>
    <scope>NUCLEOTIDE SEQUENCE [LARGE SCALE GENOMIC DNA]</scope>
    <source>
        <strain evidence="1">57</strain>
        <tissue evidence="1">Leaf</tissue>
    </source>
</reference>
<gene>
    <name evidence="1" type="ORF">Goklo_024339</name>
</gene>
<keyword evidence="2" id="KW-1185">Reference proteome</keyword>
<name>A0A7J8W804_9ROSI</name>
<comment type="caution">
    <text evidence="1">The sequence shown here is derived from an EMBL/GenBank/DDBJ whole genome shotgun (WGS) entry which is preliminary data.</text>
</comment>
<dbReference type="PANTHER" id="PTHR48200:SF1">
    <property type="entry name" value="AMINOTRANSFERASE-LIKE PLANT MOBILE DOMAIN-CONTAINING PROTEIN"/>
    <property type="match status" value="1"/>
</dbReference>